<dbReference type="EMBL" id="QFOT01000056">
    <property type="protein sequence ID" value="PZP55670.1"/>
    <property type="molecule type" value="Genomic_DNA"/>
</dbReference>
<evidence type="ECO:0000313" key="3">
    <source>
        <dbReference type="EMBL" id="PZP55670.1"/>
    </source>
</evidence>
<dbReference type="InterPro" id="IPR011049">
    <property type="entry name" value="Serralysin-like_metalloprot_C"/>
</dbReference>
<reference evidence="3 4" key="1">
    <citation type="submission" date="2017-08" db="EMBL/GenBank/DDBJ databases">
        <title>Infants hospitalized years apart are colonized by the same room-sourced microbial strains.</title>
        <authorList>
            <person name="Brooks B."/>
            <person name="Olm M.R."/>
            <person name="Firek B.A."/>
            <person name="Baker R."/>
            <person name="Thomas B.C."/>
            <person name="Morowitz M.J."/>
            <person name="Banfield J.F."/>
        </authorList>
    </citation>
    <scope>NUCLEOTIDE SEQUENCE [LARGE SCALE GENOMIC DNA]</scope>
    <source>
        <strain evidence="3">S2_006_000_R2_64</strain>
    </source>
</reference>
<dbReference type="InterPro" id="IPR018511">
    <property type="entry name" value="Hemolysin-typ_Ca-bd_CS"/>
</dbReference>
<comment type="caution">
    <text evidence="3">The sequence shown here is derived from an EMBL/GenBank/DDBJ whole genome shotgun (WGS) entry which is preliminary data.</text>
</comment>
<dbReference type="PANTHER" id="PTHR38340">
    <property type="entry name" value="S-LAYER PROTEIN"/>
    <property type="match status" value="1"/>
</dbReference>
<dbReference type="Proteomes" id="UP000249739">
    <property type="component" value="Unassembled WGS sequence"/>
</dbReference>
<dbReference type="PROSITE" id="PS00330">
    <property type="entry name" value="HEMOLYSIN_CALCIUM"/>
    <property type="match status" value="5"/>
</dbReference>
<name>A0A2W5FP91_9BACT</name>
<dbReference type="NCBIfam" id="TIGR03661">
    <property type="entry name" value="T1SS_VCA0849"/>
    <property type="match status" value="1"/>
</dbReference>
<proteinExistence type="predicted"/>
<dbReference type="InterPro" id="IPR050557">
    <property type="entry name" value="RTX_toxin/Mannuronan_C5-epim"/>
</dbReference>
<dbReference type="Gene3D" id="2.150.10.10">
    <property type="entry name" value="Serralysin-like metalloprotease, C-terminal"/>
    <property type="match status" value="5"/>
</dbReference>
<dbReference type="InterPro" id="IPR019960">
    <property type="entry name" value="T1SS_VCA0849"/>
</dbReference>
<dbReference type="SUPFAM" id="SSF53474">
    <property type="entry name" value="alpha/beta-Hydrolases"/>
    <property type="match status" value="1"/>
</dbReference>
<dbReference type="Pfam" id="PF00353">
    <property type="entry name" value="HemolysinCabind"/>
    <property type="match status" value="6"/>
</dbReference>
<gene>
    <name evidence="3" type="ORF">DI586_06145</name>
</gene>
<dbReference type="InterPro" id="IPR001343">
    <property type="entry name" value="Hemolysn_Ca-bd"/>
</dbReference>
<dbReference type="PANTHER" id="PTHR38340:SF1">
    <property type="entry name" value="S-LAYER PROTEIN"/>
    <property type="match status" value="1"/>
</dbReference>
<accession>A0A2W5FP91</accession>
<dbReference type="GO" id="GO:0005576">
    <property type="term" value="C:extracellular region"/>
    <property type="evidence" value="ECO:0007669"/>
    <property type="project" value="UniProtKB-SubCell"/>
</dbReference>
<comment type="subcellular location">
    <subcellularLocation>
        <location evidence="1">Secreted</location>
    </subcellularLocation>
</comment>
<dbReference type="GO" id="GO:0005509">
    <property type="term" value="F:calcium ion binding"/>
    <property type="evidence" value="ECO:0007669"/>
    <property type="project" value="InterPro"/>
</dbReference>
<evidence type="ECO:0000256" key="2">
    <source>
        <dbReference type="ARBA" id="ARBA00022525"/>
    </source>
</evidence>
<dbReference type="InterPro" id="IPR029058">
    <property type="entry name" value="AB_hydrolase_fold"/>
</dbReference>
<evidence type="ECO:0008006" key="5">
    <source>
        <dbReference type="Google" id="ProtNLM"/>
    </source>
</evidence>
<keyword evidence="2" id="KW-0964">Secreted</keyword>
<evidence type="ECO:0000256" key="1">
    <source>
        <dbReference type="ARBA" id="ARBA00004613"/>
    </source>
</evidence>
<dbReference type="PRINTS" id="PR00313">
    <property type="entry name" value="CABNDNGRPT"/>
</dbReference>
<evidence type="ECO:0000313" key="4">
    <source>
        <dbReference type="Proteomes" id="UP000249739"/>
    </source>
</evidence>
<organism evidence="3 4">
    <name type="scientific">Micavibrio aeruginosavorus</name>
    <dbReference type="NCBI Taxonomy" id="349221"/>
    <lineage>
        <taxon>Bacteria</taxon>
        <taxon>Pseudomonadati</taxon>
        <taxon>Bdellovibrionota</taxon>
        <taxon>Bdellovibrionia</taxon>
        <taxon>Bdellovibrionales</taxon>
        <taxon>Pseudobdellovibrionaceae</taxon>
        <taxon>Micavibrio</taxon>
    </lineage>
</organism>
<sequence length="1348" mass="140638">MDLNLHKVIVMNNNLMKAILAMDSYNRGYNAGIQLSQNPDVMLGNAKIIMNSSVLGNGKDQAIGFYAIAYQLAGGEKVISYRGTDVDFLTFEGLTTDVWNGWGVGTGSPAGKQAGMAFEFYRAVAGQNNDPFDANISLTGHSLGGGLAGLVGSIYAKSGTLFDFMGFDTAASRLVHITSLTTVYGFNDGLRKLVYGNDYSTAADFTKLNAFSIKGELLSVGRYPGNHIGEKVTTRELGIGTGVDLVSGGDFQEAKAAHSMATLVIRMYADDLTKVSQSNWFDAGKYFWPVLYDDAFANRIGAGGVTGTLSTKGEYADILRNIIAYSAVDEGEKTTAVRPFGDTAIRTLYDDANNLGVVLATAGHSKAIDKYATDISKVFVQFAGQLALNKVILDNLTTANKIVINGALALSADAKTLTLNFSNDLWKNVPVSQITGLVARDEIVAKILTSTNSVAVDYMGYLWGGSTANNFDRVIFAVKDTSTVTIANSIFTSPKATLYVGGESVDKITGSKGHDMIVASGGNDTIYSSAGHDIVIGGAGIDTASYAADTSTVIVSVYSDVTGIDDGYGGLDVVSGVEKFVLSKYNDYVDLVAAQDGMRFYDGGAGVDTVFYSSDHLVYDRSNLTSGKSFGFYNLEGTSGDIFTNFEAYETDTGPAWLLPDYNATGVINVIGTGANATIYNAVDFSKATVAASFHLGFADSDNTITVDGRTLKIANSPYLNSLDYSIIGTNNGDFVDLSYFGNYSYDSTIWFKTGLGNDIVKMYAASADAGAGARLEYTGGKDQYTVTSGLKEITIDKSISMLDMAYTVTPGVGGYALGTITLRFKGGGTLQIEASQLTEHPLLIAFESGGSMSFGLGGTSNIIYPTTAATSGLVEGTWGIDVWNGSKINDTYYGKGGNDTLNGGDGNDTLIGGLGDDTLIGGKGTDILEAGDGNDIAVFAEAFSAYTITNLGSYLKVVSKSGKEGTDYLYDVEKLQFSNGVYQAGVFTSAPDTTPKASTGNNSFNLSSAILGVTLDLLAGNDVITGTRYADTLKGGDGNDTVDGADGDDILDGGVGTDTVSYASAYSGVRVNLTTTVTQDTLSAGKDKITGFENLTGSAFNDALTGDTKSNVIKGGAGNDSISGGAGNDILLGEAGADKLIGGDGIDRAQYSTAKAGVLADLAAASLNTGDAKGDTYSSIENLYGSSYNDNLRGNAVANTIDGGAGNDKIYGRNGDDTLNGGIGNDTLYGENGIDRIIGGAGADILSGGAGKDSFVFDTSSSGFVDTITDFKTAELDVIDIKNLLSGYDPVADALSGFVKFTQQGTSSVMAVDRDGSGSAYNFADYAIFANASLTLSTLVQNKEIMA</sequence>
<protein>
    <recommendedName>
        <fullName evidence="5">Hemolysin-type calcium-binding repeat family protein</fullName>
    </recommendedName>
</protein>
<dbReference type="SUPFAM" id="SSF51120">
    <property type="entry name" value="beta-Roll"/>
    <property type="match status" value="4"/>
</dbReference>